<dbReference type="NCBIfam" id="NF010539">
    <property type="entry name" value="PRK13927.1"/>
    <property type="match status" value="1"/>
</dbReference>
<feature type="binding site" evidence="6">
    <location>
        <begin position="195"/>
        <end position="198"/>
    </location>
    <ligand>
        <name>ATP</name>
        <dbReference type="ChEBI" id="CHEBI:30616"/>
    </ligand>
</feature>
<comment type="function">
    <text evidence="6">Forms membrane-associated dynamic filaments that are essential for cell shape determination. Acts by regulating cell wall synthesis and cell elongation, and thus cell shape. A feedback loop between cell geometry and MreB localization may maintain elongated cell shape by targeting cell wall growth to regions of negative cell wall curvature.</text>
</comment>
<keyword evidence="1 6" id="KW-0963">Cytoplasm</keyword>
<dbReference type="eggNOG" id="COG1077">
    <property type="taxonomic scope" value="Bacteria"/>
</dbReference>
<dbReference type="STRING" id="699218.HMPREF0889_0389"/>
<dbReference type="PANTHER" id="PTHR42749:SF1">
    <property type="entry name" value="CELL SHAPE-DETERMINING PROTEIN MREB"/>
    <property type="match status" value="1"/>
</dbReference>
<evidence type="ECO:0000256" key="5">
    <source>
        <dbReference type="ARBA" id="ARBA00023458"/>
    </source>
</evidence>
<dbReference type="GO" id="GO:0000902">
    <property type="term" value="P:cell morphogenesis"/>
    <property type="evidence" value="ECO:0007669"/>
    <property type="project" value="InterPro"/>
</dbReference>
<dbReference type="EMBL" id="AFIJ01000032">
    <property type="protein sequence ID" value="EGL39913.1"/>
    <property type="molecule type" value="Genomic_DNA"/>
</dbReference>
<sequence length="325" mass="34538">MGTENIVIYVKKRGIVVNEPSVIAVDTERNTVVAVGKEAYAMQGRTPGNIAAYHPLQAGVIADYDATAYMLHYFIGKAIRKVRLFKPRVLVCVPSGITNVERRAVMEALVQAGAGKIVIMEETLAAAVGAGIDTARSNGSMVVDLGGGTTDVAVLSLSGIVISASLRLGSRTFDQAVQQYLERYKHITVGCGTAEKLKILIGTALADGKQDTAVVHGRSTETGLPAEADIDSQEIRQALQEPLDCILKTILDMLEKTPPELAADIADHGILLTGGGMLLDGLDRLIVQKTGIAAYLCEAPLLCVAQGAGKALRHMNDFKNNMEDI</sequence>
<comment type="subunit">
    <text evidence="6">Forms polymers.</text>
</comment>
<keyword evidence="10" id="KW-1185">Reference proteome</keyword>
<protein>
    <recommendedName>
        <fullName evidence="6">Cell shape-determining protein MreB</fullName>
    </recommendedName>
</protein>
<dbReference type="CDD" id="cd10225">
    <property type="entry name" value="ASKHA_NBD_MreB-like"/>
    <property type="match status" value="1"/>
</dbReference>
<dbReference type="PRINTS" id="PR01652">
    <property type="entry name" value="SHAPEPROTEIN"/>
</dbReference>
<keyword evidence="3 6" id="KW-0067">ATP-binding</keyword>
<comment type="caution">
    <text evidence="7">The sequence shown here is derived from an EMBL/GenBank/DDBJ whole genome shotgun (WGS) entry which is preliminary data.</text>
</comment>
<evidence type="ECO:0000256" key="4">
    <source>
        <dbReference type="ARBA" id="ARBA00022960"/>
    </source>
</evidence>
<dbReference type="GO" id="GO:0008360">
    <property type="term" value="P:regulation of cell shape"/>
    <property type="evidence" value="ECO:0007669"/>
    <property type="project" value="UniProtKB-UniRule"/>
</dbReference>
<name>D3LV56_9FIRM</name>
<feature type="binding site" evidence="6">
    <location>
        <begin position="147"/>
        <end position="149"/>
    </location>
    <ligand>
        <name>ATP</name>
        <dbReference type="ChEBI" id="CHEBI:30616"/>
    </ligand>
</feature>
<dbReference type="SUPFAM" id="SSF53067">
    <property type="entry name" value="Actin-like ATPase domain"/>
    <property type="match status" value="2"/>
</dbReference>
<dbReference type="Gene3D" id="3.30.420.40">
    <property type="match status" value="3"/>
</dbReference>
<comment type="caution">
    <text evidence="6">Lacks conserved residue(s) required for the propagation of feature annotation.</text>
</comment>
<dbReference type="NCBIfam" id="TIGR00904">
    <property type="entry name" value="mreB"/>
    <property type="match status" value="1"/>
</dbReference>
<dbReference type="InterPro" id="IPR004753">
    <property type="entry name" value="MreB"/>
</dbReference>
<evidence type="ECO:0000256" key="2">
    <source>
        <dbReference type="ARBA" id="ARBA00022741"/>
    </source>
</evidence>
<proteinExistence type="inferred from homology"/>
<dbReference type="Proteomes" id="UP000004018">
    <property type="component" value="Unassembled WGS sequence"/>
</dbReference>
<keyword evidence="4 6" id="KW-0133">Cell shape</keyword>
<keyword evidence="2 6" id="KW-0547">Nucleotide-binding</keyword>
<evidence type="ECO:0000313" key="9">
    <source>
        <dbReference type="Proteomes" id="UP000003242"/>
    </source>
</evidence>
<reference evidence="7" key="2">
    <citation type="submission" date="2009-12" db="EMBL/GenBank/DDBJ databases">
        <authorList>
            <person name="Madupu R."/>
            <person name="Durkin A.S."/>
            <person name="Torralba M."/>
            <person name="Methe B."/>
            <person name="Sutton G.G."/>
            <person name="Strausberg R.L."/>
            <person name="Nelson K.E."/>
        </authorList>
    </citation>
    <scope>NUCLEOTIDE SEQUENCE</scope>
    <source>
        <strain evidence="7">28L</strain>
    </source>
</reference>
<dbReference type="GO" id="GO:0005524">
    <property type="term" value="F:ATP binding"/>
    <property type="evidence" value="ECO:0007669"/>
    <property type="project" value="UniProtKB-KW"/>
</dbReference>
<comment type="subcellular location">
    <subcellularLocation>
        <location evidence="6">Cytoplasm</location>
    </subcellularLocation>
    <text evidence="6">Membrane-associated.</text>
</comment>
<dbReference type="Pfam" id="PF06723">
    <property type="entry name" value="MreB_Mbl"/>
    <property type="match status" value="1"/>
</dbReference>
<dbReference type="Proteomes" id="UP000003242">
    <property type="component" value="Unassembled WGS sequence"/>
</dbReference>
<reference evidence="9" key="1">
    <citation type="submission" date="2009-12" db="EMBL/GenBank/DDBJ databases">
        <title>Sequence of Clostridiales genomosp. BVAB3 str. UPII9-5.</title>
        <authorList>
            <person name="Madupu R."/>
            <person name="Durkin A.S."/>
            <person name="Torralba M."/>
            <person name="Methe B."/>
            <person name="Sutton G.G."/>
            <person name="Strausberg R.L."/>
            <person name="Nelson K.E."/>
        </authorList>
    </citation>
    <scope>NUCLEOTIDE SEQUENCE [LARGE SCALE GENOMIC DNA]</scope>
    <source>
        <strain evidence="9">28L</strain>
    </source>
</reference>
<evidence type="ECO:0000256" key="1">
    <source>
        <dbReference type="ARBA" id="ARBA00022490"/>
    </source>
</evidence>
<dbReference type="InterPro" id="IPR043129">
    <property type="entry name" value="ATPase_NBD"/>
</dbReference>
<evidence type="ECO:0000313" key="8">
    <source>
        <dbReference type="EMBL" id="EGL39913.1"/>
    </source>
</evidence>
<organism evidence="7 9">
    <name type="scientific">Megasphaera lornae</name>
    <dbReference type="NCBI Taxonomy" id="1000568"/>
    <lineage>
        <taxon>Bacteria</taxon>
        <taxon>Bacillati</taxon>
        <taxon>Bacillota</taxon>
        <taxon>Negativicutes</taxon>
        <taxon>Veillonellales</taxon>
        <taxon>Veillonellaceae</taxon>
        <taxon>Megasphaera</taxon>
    </lineage>
</organism>
<accession>D3LV56</accession>
<dbReference type="EMBL" id="ADGP01000020">
    <property type="protein sequence ID" value="EFD93984.1"/>
    <property type="molecule type" value="Genomic_DNA"/>
</dbReference>
<evidence type="ECO:0000256" key="3">
    <source>
        <dbReference type="ARBA" id="ARBA00022840"/>
    </source>
</evidence>
<dbReference type="GO" id="GO:0005737">
    <property type="term" value="C:cytoplasm"/>
    <property type="evidence" value="ECO:0007669"/>
    <property type="project" value="UniProtKB-SubCell"/>
</dbReference>
<reference evidence="8 10" key="3">
    <citation type="submission" date="2011-04" db="EMBL/GenBank/DDBJ databases">
        <authorList>
            <person name="Harkins D.M."/>
            <person name="Madupu R."/>
            <person name="Durkin A.S."/>
            <person name="Torralba M."/>
            <person name="Methe B."/>
            <person name="Sutton G.G."/>
            <person name="Nelson K.E."/>
        </authorList>
    </citation>
    <scope>NUCLEOTIDE SEQUENCE [LARGE SCALE GENOMIC DNA]</scope>
    <source>
        <strain evidence="8 10">UPII 199-6</strain>
    </source>
</reference>
<comment type="similarity">
    <text evidence="5 6">Belongs to the FtsA/MreB family.</text>
</comment>
<gene>
    <name evidence="6 8" type="primary">mreB</name>
    <name evidence="7" type="ORF">HMPREF0889_0389</name>
    <name evidence="8" type="ORF">HMPREF1039_0401</name>
</gene>
<evidence type="ECO:0000313" key="7">
    <source>
        <dbReference type="EMBL" id="EFD93984.1"/>
    </source>
</evidence>
<dbReference type="HAMAP" id="MF_02207">
    <property type="entry name" value="MreB"/>
    <property type="match status" value="1"/>
</dbReference>
<dbReference type="AlphaFoldDB" id="D3LV56"/>
<evidence type="ECO:0000313" key="10">
    <source>
        <dbReference type="Proteomes" id="UP000004018"/>
    </source>
</evidence>
<evidence type="ECO:0000256" key="6">
    <source>
        <dbReference type="HAMAP-Rule" id="MF_02207"/>
    </source>
</evidence>
<dbReference type="PANTHER" id="PTHR42749">
    <property type="entry name" value="CELL SHAPE-DETERMINING PROTEIN MREB"/>
    <property type="match status" value="1"/>
</dbReference>
<dbReference type="InterPro" id="IPR056546">
    <property type="entry name" value="MreB_MamK-like"/>
</dbReference>